<comment type="caution">
    <text evidence="1">The sequence shown here is derived from an EMBL/GenBank/DDBJ whole genome shotgun (WGS) entry which is preliminary data.</text>
</comment>
<sequence>MFPRLVSNSWTQAICPPCLPKCSSKKGVCRHTQPEQLLFLRLASEVQVYWQMPTQDRPRNPEGCRLAFCAAH</sequence>
<evidence type="ECO:0000313" key="2">
    <source>
        <dbReference type="Proteomes" id="UP000236370"/>
    </source>
</evidence>
<evidence type="ECO:0000313" key="1">
    <source>
        <dbReference type="EMBL" id="PNI86711.1"/>
    </source>
</evidence>
<organism evidence="1 2">
    <name type="scientific">Pan troglodytes</name>
    <name type="common">Chimpanzee</name>
    <dbReference type="NCBI Taxonomy" id="9598"/>
    <lineage>
        <taxon>Eukaryota</taxon>
        <taxon>Metazoa</taxon>
        <taxon>Chordata</taxon>
        <taxon>Craniata</taxon>
        <taxon>Vertebrata</taxon>
        <taxon>Euteleostomi</taxon>
        <taxon>Mammalia</taxon>
        <taxon>Eutheria</taxon>
        <taxon>Euarchontoglires</taxon>
        <taxon>Primates</taxon>
        <taxon>Haplorrhini</taxon>
        <taxon>Catarrhini</taxon>
        <taxon>Hominidae</taxon>
        <taxon>Pan</taxon>
    </lineage>
</organism>
<dbReference type="AlphaFoldDB" id="A0A2J8PRS8"/>
<proteinExistence type="predicted"/>
<accession>A0A2J8PRS8</accession>
<protein>
    <submittedName>
        <fullName evidence="1">Uncharacterized protein</fullName>
    </submittedName>
</protein>
<gene>
    <name evidence="1" type="ORF">CK820_G0001705</name>
</gene>
<dbReference type="Proteomes" id="UP000236370">
    <property type="component" value="Unassembled WGS sequence"/>
</dbReference>
<reference evidence="1 2" key="1">
    <citation type="submission" date="2017-12" db="EMBL/GenBank/DDBJ databases">
        <title>High-resolution comparative analysis of great ape genomes.</title>
        <authorList>
            <person name="Pollen A."/>
            <person name="Hastie A."/>
            <person name="Hormozdiari F."/>
            <person name="Dougherty M."/>
            <person name="Liu R."/>
            <person name="Chaisson M."/>
            <person name="Hoppe E."/>
            <person name="Hill C."/>
            <person name="Pang A."/>
            <person name="Hillier L."/>
            <person name="Baker C."/>
            <person name="Armstrong J."/>
            <person name="Shendure J."/>
            <person name="Paten B."/>
            <person name="Wilson R."/>
            <person name="Chao H."/>
            <person name="Schneider V."/>
            <person name="Ventura M."/>
            <person name="Kronenberg Z."/>
            <person name="Murali S."/>
            <person name="Gordon D."/>
            <person name="Cantsilieris S."/>
            <person name="Munson K."/>
            <person name="Nelson B."/>
            <person name="Raja A."/>
            <person name="Underwood J."/>
            <person name="Diekhans M."/>
            <person name="Fiddes I."/>
            <person name="Haussler D."/>
            <person name="Eichler E."/>
        </authorList>
    </citation>
    <scope>NUCLEOTIDE SEQUENCE [LARGE SCALE GENOMIC DNA]</scope>
    <source>
        <strain evidence="1">Yerkes chimp pedigree #C0471</strain>
    </source>
</reference>
<name>A0A2J8PRS8_PANTR</name>
<dbReference type="EMBL" id="NBAG03000211">
    <property type="protein sequence ID" value="PNI86711.1"/>
    <property type="molecule type" value="Genomic_DNA"/>
</dbReference>